<dbReference type="PANTHER" id="PTHR42933">
    <property type="entry name" value="SLR6095 PROTEIN"/>
    <property type="match status" value="1"/>
</dbReference>
<dbReference type="Gene3D" id="1.20.1260.30">
    <property type="match status" value="1"/>
</dbReference>
<keyword evidence="3" id="KW-0489">Methyltransferase</keyword>
<comment type="similarity">
    <text evidence="1">Belongs to the N(4)/N(6)-methyltransferase family.</text>
</comment>
<keyword evidence="8" id="KW-0175">Coiled coil</keyword>
<dbReference type="GO" id="GO:0032259">
    <property type="term" value="P:methylation"/>
    <property type="evidence" value="ECO:0007669"/>
    <property type="project" value="UniProtKB-KW"/>
</dbReference>
<dbReference type="InterPro" id="IPR002052">
    <property type="entry name" value="DNA_methylase_N6_adenine_CS"/>
</dbReference>
<keyword evidence="5" id="KW-0949">S-adenosyl-L-methionine</keyword>
<keyword evidence="6" id="KW-0680">Restriction system</keyword>
<dbReference type="GO" id="GO:0009307">
    <property type="term" value="P:DNA restriction-modification system"/>
    <property type="evidence" value="ECO:0007669"/>
    <property type="project" value="UniProtKB-KW"/>
</dbReference>
<feature type="domain" description="DNA methylase adenine-specific" evidence="9">
    <location>
        <begin position="152"/>
        <end position="454"/>
    </location>
</feature>
<feature type="coiled-coil region" evidence="8">
    <location>
        <begin position="457"/>
        <end position="484"/>
    </location>
</feature>
<evidence type="ECO:0000256" key="7">
    <source>
        <dbReference type="ARBA" id="ARBA00047942"/>
    </source>
</evidence>
<dbReference type="PANTHER" id="PTHR42933:SF3">
    <property type="entry name" value="TYPE I RESTRICTION ENZYME MJAVIII METHYLASE SUBUNIT"/>
    <property type="match status" value="1"/>
</dbReference>
<dbReference type="AlphaFoldDB" id="A0A5S9IKE9"/>
<dbReference type="InterPro" id="IPR038333">
    <property type="entry name" value="T1MK-like_N_sf"/>
</dbReference>
<evidence type="ECO:0000256" key="5">
    <source>
        <dbReference type="ARBA" id="ARBA00022691"/>
    </source>
</evidence>
<dbReference type="InterPro" id="IPR022749">
    <property type="entry name" value="D12N6_MeTrfase_N"/>
</dbReference>
<organism evidence="11 12">
    <name type="scientific">Uabimicrobium amorphum</name>
    <dbReference type="NCBI Taxonomy" id="2596890"/>
    <lineage>
        <taxon>Bacteria</taxon>
        <taxon>Pseudomonadati</taxon>
        <taxon>Planctomycetota</taxon>
        <taxon>Candidatus Uabimicrobiia</taxon>
        <taxon>Candidatus Uabimicrobiales</taxon>
        <taxon>Candidatus Uabimicrobiaceae</taxon>
        <taxon>Candidatus Uabimicrobium</taxon>
    </lineage>
</organism>
<evidence type="ECO:0000259" key="10">
    <source>
        <dbReference type="Pfam" id="PF12161"/>
    </source>
</evidence>
<dbReference type="GO" id="GO:0003677">
    <property type="term" value="F:DNA binding"/>
    <property type="evidence" value="ECO:0007669"/>
    <property type="project" value="InterPro"/>
</dbReference>
<evidence type="ECO:0000256" key="1">
    <source>
        <dbReference type="ARBA" id="ARBA00006594"/>
    </source>
</evidence>
<dbReference type="PROSITE" id="PS00092">
    <property type="entry name" value="N6_MTASE"/>
    <property type="match status" value="1"/>
</dbReference>
<dbReference type="InterPro" id="IPR003356">
    <property type="entry name" value="DNA_methylase_A-5"/>
</dbReference>
<evidence type="ECO:0000259" key="9">
    <source>
        <dbReference type="Pfam" id="PF02384"/>
    </source>
</evidence>
<gene>
    <name evidence="11" type="ORF">UABAM_01686</name>
</gene>
<evidence type="ECO:0000256" key="4">
    <source>
        <dbReference type="ARBA" id="ARBA00022679"/>
    </source>
</evidence>
<protein>
    <recommendedName>
        <fullName evidence="2">site-specific DNA-methyltransferase (adenine-specific)</fullName>
        <ecNumber evidence="2">2.1.1.72</ecNumber>
    </recommendedName>
</protein>
<evidence type="ECO:0000313" key="11">
    <source>
        <dbReference type="EMBL" id="BBM83334.1"/>
    </source>
</evidence>
<keyword evidence="12" id="KW-1185">Reference proteome</keyword>
<evidence type="ECO:0000256" key="8">
    <source>
        <dbReference type="SAM" id="Coils"/>
    </source>
</evidence>
<dbReference type="REBASE" id="355784">
    <property type="entry name" value="M.Pba547ORF1686P"/>
</dbReference>
<dbReference type="GO" id="GO:0009007">
    <property type="term" value="F:site-specific DNA-methyltransferase (adenine-specific) activity"/>
    <property type="evidence" value="ECO:0007669"/>
    <property type="project" value="UniProtKB-EC"/>
</dbReference>
<dbReference type="InterPro" id="IPR051537">
    <property type="entry name" value="DNA_Adenine_Mtase"/>
</dbReference>
<accession>A0A5S9IKE9</accession>
<dbReference type="PRINTS" id="PR00507">
    <property type="entry name" value="N12N6MTFRASE"/>
</dbReference>
<dbReference type="Gene3D" id="3.40.50.150">
    <property type="entry name" value="Vaccinia Virus protein VP39"/>
    <property type="match status" value="1"/>
</dbReference>
<dbReference type="SUPFAM" id="SSF53335">
    <property type="entry name" value="S-adenosyl-L-methionine-dependent methyltransferases"/>
    <property type="match status" value="1"/>
</dbReference>
<sequence>MTEQKTNEEKINSILWETCSIFREYLNPEEYKNYIITFFFFKYICDVWKDKKKQYEEQFKNDKHCIKKYLEKEKLIIPTDYNYDFIYQKRDSNSIGKIINKVLFEIENRNKVLLDGVFCYLDFNSKKIRNDTLKNLIENFANLDLRPSQIDAEDTIGNVYRSFITRFVSAVGKKGGAFYTPREVSSLLAKLVIPEPGNRICDPACGTASLLLQVANEIEEEVSLYGQEINLNTCALAKMNVYLHGKNALIEQGHTLENPKFIENDNLMKFDIVVSNPPFSIKDWGFEKIKKDKFKRFHRGMPPKSTGDYAFITHIVETITEKNGRAAVLVPHGVLFRGAAEKEIRKKLITENLLSAVIGLPSNLLYGIGIPTAILVITKGKLDSNILFIDASQHYESKKSQHSLRPKDIKKIYWHFIERKTVERYSYLAKFEEIEENEFNLNIRRYVETFQEEKINTKEVQFQIQQIEEELTKTRNQIKTKLDELGKMQKY</sequence>
<dbReference type="RefSeq" id="WP_229759368.1">
    <property type="nucleotide sequence ID" value="NZ_AP019860.1"/>
</dbReference>
<dbReference type="Proteomes" id="UP000326354">
    <property type="component" value="Chromosome"/>
</dbReference>
<dbReference type="GO" id="GO:0008170">
    <property type="term" value="F:N-methyltransferase activity"/>
    <property type="evidence" value="ECO:0007669"/>
    <property type="project" value="InterPro"/>
</dbReference>
<keyword evidence="4" id="KW-0808">Transferase</keyword>
<reference evidence="11 12" key="1">
    <citation type="submission" date="2019-08" db="EMBL/GenBank/DDBJ databases">
        <title>Complete genome sequence of Candidatus Uab amorphum.</title>
        <authorList>
            <person name="Shiratori T."/>
            <person name="Suzuki S."/>
            <person name="Kakizawa Y."/>
            <person name="Ishida K."/>
        </authorList>
    </citation>
    <scope>NUCLEOTIDE SEQUENCE [LARGE SCALE GENOMIC DNA]</scope>
    <source>
        <strain evidence="11 12">SRT547</strain>
    </source>
</reference>
<evidence type="ECO:0000256" key="2">
    <source>
        <dbReference type="ARBA" id="ARBA00011900"/>
    </source>
</evidence>
<dbReference type="EMBL" id="AP019860">
    <property type="protein sequence ID" value="BBM83334.1"/>
    <property type="molecule type" value="Genomic_DNA"/>
</dbReference>
<dbReference type="InterPro" id="IPR029063">
    <property type="entry name" value="SAM-dependent_MTases_sf"/>
</dbReference>
<evidence type="ECO:0000256" key="3">
    <source>
        <dbReference type="ARBA" id="ARBA00022603"/>
    </source>
</evidence>
<evidence type="ECO:0000313" key="12">
    <source>
        <dbReference type="Proteomes" id="UP000326354"/>
    </source>
</evidence>
<evidence type="ECO:0000256" key="6">
    <source>
        <dbReference type="ARBA" id="ARBA00022747"/>
    </source>
</evidence>
<dbReference type="Pfam" id="PF12161">
    <property type="entry name" value="HsdM_N"/>
    <property type="match status" value="1"/>
</dbReference>
<name>A0A5S9IKE9_UABAM</name>
<dbReference type="KEGG" id="uam:UABAM_01686"/>
<dbReference type="Pfam" id="PF02384">
    <property type="entry name" value="N6_Mtase"/>
    <property type="match status" value="1"/>
</dbReference>
<proteinExistence type="inferred from homology"/>
<comment type="catalytic activity">
    <reaction evidence="7">
        <text>a 2'-deoxyadenosine in DNA + S-adenosyl-L-methionine = an N(6)-methyl-2'-deoxyadenosine in DNA + S-adenosyl-L-homocysteine + H(+)</text>
        <dbReference type="Rhea" id="RHEA:15197"/>
        <dbReference type="Rhea" id="RHEA-COMP:12418"/>
        <dbReference type="Rhea" id="RHEA-COMP:12419"/>
        <dbReference type="ChEBI" id="CHEBI:15378"/>
        <dbReference type="ChEBI" id="CHEBI:57856"/>
        <dbReference type="ChEBI" id="CHEBI:59789"/>
        <dbReference type="ChEBI" id="CHEBI:90615"/>
        <dbReference type="ChEBI" id="CHEBI:90616"/>
        <dbReference type="EC" id="2.1.1.72"/>
    </reaction>
</comment>
<dbReference type="EC" id="2.1.1.72" evidence="2"/>
<feature type="domain" description="N6 adenine-specific DNA methyltransferase N-terminal" evidence="10">
    <location>
        <begin position="11"/>
        <end position="140"/>
    </location>
</feature>